<evidence type="ECO:0000313" key="3">
    <source>
        <dbReference type="EnsemblPlants" id="KQK23889"/>
    </source>
</evidence>
<gene>
    <name evidence="3" type="primary">LOC100837350</name>
    <name evidence="2" type="ORF">BRADI_1g76810v3</name>
</gene>
<dbReference type="KEGG" id="bdi:100837350"/>
<name>A0A0Q3LKR3_BRADI</name>
<reference evidence="2 3" key="1">
    <citation type="journal article" date="2010" name="Nature">
        <title>Genome sequencing and analysis of the model grass Brachypodium distachyon.</title>
        <authorList>
            <consortium name="International Brachypodium Initiative"/>
        </authorList>
    </citation>
    <scope>NUCLEOTIDE SEQUENCE [LARGE SCALE GENOMIC DNA]</scope>
    <source>
        <strain evidence="2">Bd21</strain>
        <strain evidence="3">cv. Bd21</strain>
    </source>
</reference>
<dbReference type="EMBL" id="CM000880">
    <property type="protein sequence ID" value="KQK23889.1"/>
    <property type="molecule type" value="Genomic_DNA"/>
</dbReference>
<reference evidence="2" key="2">
    <citation type="submission" date="2017-06" db="EMBL/GenBank/DDBJ databases">
        <title>WGS assembly of Brachypodium distachyon.</title>
        <authorList>
            <consortium name="The International Brachypodium Initiative"/>
            <person name="Lucas S."/>
            <person name="Harmon-Smith M."/>
            <person name="Lail K."/>
            <person name="Tice H."/>
            <person name="Grimwood J."/>
            <person name="Bruce D."/>
            <person name="Barry K."/>
            <person name="Shu S."/>
            <person name="Lindquist E."/>
            <person name="Wang M."/>
            <person name="Pitluck S."/>
            <person name="Vogel J.P."/>
            <person name="Garvin D.F."/>
            <person name="Mockler T.C."/>
            <person name="Schmutz J."/>
            <person name="Rokhsar D."/>
            <person name="Bevan M.W."/>
        </authorList>
    </citation>
    <scope>NUCLEOTIDE SEQUENCE</scope>
    <source>
        <strain evidence="2">Bd21</strain>
    </source>
</reference>
<proteinExistence type="predicted"/>
<dbReference type="PANTHER" id="PTHR34193">
    <property type="entry name" value="OS11G0199801 PROTEIN"/>
    <property type="match status" value="1"/>
</dbReference>
<dbReference type="AlphaFoldDB" id="A0A0Q3LKR3"/>
<protein>
    <submittedName>
        <fullName evidence="2 3">Uncharacterized protein</fullName>
    </submittedName>
</protein>
<evidence type="ECO:0000313" key="4">
    <source>
        <dbReference type="Proteomes" id="UP000008810"/>
    </source>
</evidence>
<feature type="region of interest" description="Disordered" evidence="1">
    <location>
        <begin position="221"/>
        <end position="251"/>
    </location>
</feature>
<reference evidence="3" key="3">
    <citation type="submission" date="2018-08" db="UniProtKB">
        <authorList>
            <consortium name="EnsemblPlants"/>
        </authorList>
    </citation>
    <scope>IDENTIFICATION</scope>
    <source>
        <strain evidence="3">cv. Bd21</strain>
    </source>
</reference>
<dbReference type="OrthoDB" id="776574at2759"/>
<evidence type="ECO:0000313" key="2">
    <source>
        <dbReference type="EMBL" id="KQK23889.1"/>
    </source>
</evidence>
<dbReference type="Proteomes" id="UP000008810">
    <property type="component" value="Chromosome 1"/>
</dbReference>
<keyword evidence="4" id="KW-1185">Reference proteome</keyword>
<dbReference type="EnsemblPlants" id="KQK23889">
    <property type="protein sequence ID" value="KQK23889"/>
    <property type="gene ID" value="BRADI_1g76810v3"/>
</dbReference>
<sequence>MLQASSERPASAAGMWVPGMSPQAAAEAGAARLWVPGVTPQAAGSARAREIAQRREEMLGMLHGLPEADYELSLTDLVEKTANGAAAGGNGETKEAAPSPRPLAPPPPTETKEATPTPSPPLGPPAEQQQPAPVPRTERKGSARRGGRSFRSSSDGVLLNFYMPRSLTRSFTAPRAARAQPVVHCARPAASVVVVSDDRNKRERDGDTVRCWPLPWDRRWRKSSRRDLTSPPTGESAVLEAAKHSAPPAKT</sequence>
<dbReference type="Gramene" id="KQK23889">
    <property type="protein sequence ID" value="KQK23889"/>
    <property type="gene ID" value="BRADI_1g76810v3"/>
</dbReference>
<feature type="region of interest" description="Disordered" evidence="1">
    <location>
        <begin position="84"/>
        <end position="154"/>
    </location>
</feature>
<organism evidence="2">
    <name type="scientific">Brachypodium distachyon</name>
    <name type="common">Purple false brome</name>
    <name type="synonym">Trachynia distachya</name>
    <dbReference type="NCBI Taxonomy" id="15368"/>
    <lineage>
        <taxon>Eukaryota</taxon>
        <taxon>Viridiplantae</taxon>
        <taxon>Streptophyta</taxon>
        <taxon>Embryophyta</taxon>
        <taxon>Tracheophyta</taxon>
        <taxon>Spermatophyta</taxon>
        <taxon>Magnoliopsida</taxon>
        <taxon>Liliopsida</taxon>
        <taxon>Poales</taxon>
        <taxon>Poaceae</taxon>
        <taxon>BOP clade</taxon>
        <taxon>Pooideae</taxon>
        <taxon>Stipodae</taxon>
        <taxon>Brachypodieae</taxon>
        <taxon>Brachypodium</taxon>
    </lineage>
</organism>
<dbReference type="ExpressionAtlas" id="A0A0Q3LKR3">
    <property type="expression patterns" value="baseline and differential"/>
</dbReference>
<dbReference type="RefSeq" id="XP_003562160.1">
    <property type="nucleotide sequence ID" value="XM_003562112.4"/>
</dbReference>
<dbReference type="PANTHER" id="PTHR34193:SF1">
    <property type="entry name" value="EXPRESSED PROTEIN"/>
    <property type="match status" value="1"/>
</dbReference>
<feature type="compositionally biased region" description="Pro residues" evidence="1">
    <location>
        <begin position="99"/>
        <end position="109"/>
    </location>
</feature>
<dbReference type="GeneID" id="100837350"/>
<accession>A0A0Q3LKR3</accession>
<evidence type="ECO:0000256" key="1">
    <source>
        <dbReference type="SAM" id="MobiDB-lite"/>
    </source>
</evidence>